<reference evidence="2 3" key="1">
    <citation type="submission" date="2020-08" db="EMBL/GenBank/DDBJ databases">
        <title>A Genomic Blueprint of the Chicken Gut Microbiome.</title>
        <authorList>
            <person name="Gilroy R."/>
            <person name="Ravi A."/>
            <person name="Getino M."/>
            <person name="Pursley I."/>
            <person name="Horton D.L."/>
            <person name="Alikhan N.-F."/>
            <person name="Baker D."/>
            <person name="Gharbi K."/>
            <person name="Hall N."/>
            <person name="Watson M."/>
            <person name="Adriaenssens E.M."/>
            <person name="Foster-Nyarko E."/>
            <person name="Jarju S."/>
            <person name="Secka A."/>
            <person name="Antonio M."/>
            <person name="Oren A."/>
            <person name="Chaudhuri R."/>
            <person name="La Ragione R.M."/>
            <person name="Hildebrand F."/>
            <person name="Pallen M.J."/>
        </authorList>
    </citation>
    <scope>NUCLEOTIDE SEQUENCE [LARGE SCALE GENOMIC DNA]</scope>
    <source>
        <strain evidence="2 3">Sa2BVA9</strain>
    </source>
</reference>
<proteinExistence type="predicted"/>
<sequence>MLTNEQILQTLKNIHDPELHQSIVDLNMVRNIQVDGTHVSLDVILTIKVAR</sequence>
<name>A0ABR8SSU2_9BACL</name>
<dbReference type="Pfam" id="PF01883">
    <property type="entry name" value="FeS_assembly_P"/>
    <property type="match status" value="1"/>
</dbReference>
<feature type="domain" description="MIP18 family-like" evidence="1">
    <location>
        <begin position="5"/>
        <end position="47"/>
    </location>
</feature>
<dbReference type="Gene3D" id="3.30.300.130">
    <property type="entry name" value="Fe-S cluster assembly (FSCA)"/>
    <property type="match status" value="1"/>
</dbReference>
<dbReference type="InterPro" id="IPR002744">
    <property type="entry name" value="MIP18-like"/>
</dbReference>
<dbReference type="SUPFAM" id="SSF117916">
    <property type="entry name" value="Fe-S cluster assembly (FSCA) domain-like"/>
    <property type="match status" value="1"/>
</dbReference>
<evidence type="ECO:0000259" key="1">
    <source>
        <dbReference type="Pfam" id="PF01883"/>
    </source>
</evidence>
<dbReference type="Proteomes" id="UP000608071">
    <property type="component" value="Unassembled WGS sequence"/>
</dbReference>
<dbReference type="InterPro" id="IPR034904">
    <property type="entry name" value="FSCA_dom_sf"/>
</dbReference>
<accession>A0ABR8SSU2</accession>
<organism evidence="2 3">
    <name type="scientific">Paenibacillus gallinarum</name>
    <dbReference type="NCBI Taxonomy" id="2762232"/>
    <lineage>
        <taxon>Bacteria</taxon>
        <taxon>Bacillati</taxon>
        <taxon>Bacillota</taxon>
        <taxon>Bacilli</taxon>
        <taxon>Bacillales</taxon>
        <taxon>Paenibacillaceae</taxon>
        <taxon>Paenibacillus</taxon>
    </lineage>
</organism>
<evidence type="ECO:0000313" key="3">
    <source>
        <dbReference type="Proteomes" id="UP000608071"/>
    </source>
</evidence>
<protein>
    <submittedName>
        <fullName evidence="2">Iron-sulfur cluster assembly protein</fullName>
    </submittedName>
</protein>
<dbReference type="EMBL" id="JACSQL010000001">
    <property type="protein sequence ID" value="MBD7966522.1"/>
    <property type="molecule type" value="Genomic_DNA"/>
</dbReference>
<keyword evidence="3" id="KW-1185">Reference proteome</keyword>
<gene>
    <name evidence="2" type="ORF">H9647_00410</name>
</gene>
<comment type="caution">
    <text evidence="2">The sequence shown here is derived from an EMBL/GenBank/DDBJ whole genome shotgun (WGS) entry which is preliminary data.</text>
</comment>
<evidence type="ECO:0000313" key="2">
    <source>
        <dbReference type="EMBL" id="MBD7966522.1"/>
    </source>
</evidence>